<protein>
    <submittedName>
        <fullName evidence="5">Phosphate acetyltransferase</fullName>
    </submittedName>
</protein>
<dbReference type="Proteomes" id="UP000199441">
    <property type="component" value="Unassembled WGS sequence"/>
</dbReference>
<organism evidence="5 6">
    <name type="scientific">Litoreibacter albidus</name>
    <dbReference type="NCBI Taxonomy" id="670155"/>
    <lineage>
        <taxon>Bacteria</taxon>
        <taxon>Pseudomonadati</taxon>
        <taxon>Pseudomonadota</taxon>
        <taxon>Alphaproteobacteria</taxon>
        <taxon>Rhodobacterales</taxon>
        <taxon>Roseobacteraceae</taxon>
        <taxon>Litoreibacter</taxon>
    </lineage>
</organism>
<dbReference type="RefSeq" id="WP_089947585.1">
    <property type="nucleotide sequence ID" value="NZ_FNOI01000005.1"/>
</dbReference>
<accession>A0A1H3ACS9</accession>
<feature type="domain" description="Phosphate acetyl/butaryl transferase" evidence="4">
    <location>
        <begin position="92"/>
        <end position="293"/>
    </location>
</feature>
<keyword evidence="3" id="KW-0012">Acyltransferase</keyword>
<evidence type="ECO:0000256" key="1">
    <source>
        <dbReference type="ARBA" id="ARBA00005656"/>
    </source>
</evidence>
<dbReference type="STRING" id="670155.SAMN04488001_2830"/>
<evidence type="ECO:0000313" key="6">
    <source>
        <dbReference type="Proteomes" id="UP000199441"/>
    </source>
</evidence>
<gene>
    <name evidence="5" type="ORF">SAMN04488001_2830</name>
</gene>
<reference evidence="6" key="1">
    <citation type="submission" date="2016-10" db="EMBL/GenBank/DDBJ databases">
        <authorList>
            <person name="Varghese N."/>
            <person name="Submissions S."/>
        </authorList>
    </citation>
    <scope>NUCLEOTIDE SEQUENCE [LARGE SCALE GENOMIC DNA]</scope>
    <source>
        <strain evidence="6">DSM 26922</strain>
    </source>
</reference>
<comment type="similarity">
    <text evidence="1">Belongs to the phosphate acetyltransferase and butyryltransferase family.</text>
</comment>
<dbReference type="OrthoDB" id="9800237at2"/>
<name>A0A1H3ACS9_9RHOB</name>
<dbReference type="EMBL" id="FNOI01000005">
    <property type="protein sequence ID" value="SDX27476.1"/>
    <property type="molecule type" value="Genomic_DNA"/>
</dbReference>
<evidence type="ECO:0000256" key="3">
    <source>
        <dbReference type="ARBA" id="ARBA00023315"/>
    </source>
</evidence>
<dbReference type="PIRSF" id="PIRSF000428">
    <property type="entry name" value="P_Ac_trans"/>
    <property type="match status" value="1"/>
</dbReference>
<keyword evidence="6" id="KW-1185">Reference proteome</keyword>
<dbReference type="InterPro" id="IPR002505">
    <property type="entry name" value="PTA_PTB"/>
</dbReference>
<dbReference type="Gene3D" id="3.40.718.10">
    <property type="entry name" value="Isopropylmalate Dehydrogenase"/>
    <property type="match status" value="1"/>
</dbReference>
<dbReference type="SUPFAM" id="SSF53659">
    <property type="entry name" value="Isocitrate/Isopropylmalate dehydrogenase-like"/>
    <property type="match status" value="1"/>
</dbReference>
<dbReference type="InterPro" id="IPR012147">
    <property type="entry name" value="P_Ac_Bu_trans"/>
</dbReference>
<dbReference type="InterPro" id="IPR050500">
    <property type="entry name" value="Phos_Acetyltrans/Butyryltrans"/>
</dbReference>
<dbReference type="AlphaFoldDB" id="A0A1H3ACS9"/>
<keyword evidence="2 5" id="KW-0808">Transferase</keyword>
<dbReference type="Pfam" id="PF01515">
    <property type="entry name" value="PTA_PTB"/>
    <property type="match status" value="1"/>
</dbReference>
<dbReference type="PANTHER" id="PTHR43356">
    <property type="entry name" value="PHOSPHATE ACETYLTRANSFERASE"/>
    <property type="match status" value="1"/>
</dbReference>
<evidence type="ECO:0000256" key="2">
    <source>
        <dbReference type="ARBA" id="ARBA00022679"/>
    </source>
</evidence>
<evidence type="ECO:0000259" key="4">
    <source>
        <dbReference type="Pfam" id="PF01515"/>
    </source>
</evidence>
<proteinExistence type="inferred from homology"/>
<dbReference type="GO" id="GO:0016746">
    <property type="term" value="F:acyltransferase activity"/>
    <property type="evidence" value="ECO:0007669"/>
    <property type="project" value="UniProtKB-KW"/>
</dbReference>
<sequence>MTTNNPFLSQREAACPDWLLDMAQKAATPRVAIARAGAPLPMEAARDATQANIMEPVFTGERALIEAEAEKLGWDISQFQLIEAEGEQESGMAAAMACGEGRADVMMKGQLHSDTFMRAALARDAGLRTGNRLVHIFHITHPDGGKSITISDAAVNVSPNIETRKDATREVVNLLQTLGTDRPKIAFLSATESVLPAVPSSVEADELATWAKAEISGADFSGPLALDLILSPAAVATKKMTADPVAGQADAIIVPDIVSGNSLFKSLVYLTGGCAAGIVMGAKVPVLLTSRADPPAARMASCCLAAIVNAAHRNS</sequence>
<evidence type="ECO:0000313" key="5">
    <source>
        <dbReference type="EMBL" id="SDX27476.1"/>
    </source>
</evidence>
<dbReference type="PANTHER" id="PTHR43356:SF2">
    <property type="entry name" value="PHOSPHATE ACETYLTRANSFERASE"/>
    <property type="match status" value="1"/>
</dbReference>